<keyword evidence="7 10" id="KW-1133">Transmembrane helix</keyword>
<feature type="transmembrane region" description="Helical" evidence="10">
    <location>
        <begin position="189"/>
        <end position="208"/>
    </location>
</feature>
<evidence type="ECO:0000256" key="4">
    <source>
        <dbReference type="ARBA" id="ARBA00022475"/>
    </source>
</evidence>
<dbReference type="InterPro" id="IPR022645">
    <property type="entry name" value="SecD/SecF_bac"/>
</dbReference>
<dbReference type="GO" id="GO:0005886">
    <property type="term" value="C:plasma membrane"/>
    <property type="evidence" value="ECO:0007669"/>
    <property type="project" value="UniProtKB-SubCell"/>
</dbReference>
<feature type="transmembrane region" description="Helical" evidence="10">
    <location>
        <begin position="124"/>
        <end position="143"/>
    </location>
</feature>
<evidence type="ECO:0000256" key="2">
    <source>
        <dbReference type="ARBA" id="ARBA00015792"/>
    </source>
</evidence>
<keyword evidence="3" id="KW-0813">Transport</keyword>
<evidence type="ECO:0000313" key="12">
    <source>
        <dbReference type="EMBL" id="PIR25326.1"/>
    </source>
</evidence>
<evidence type="ECO:0000256" key="3">
    <source>
        <dbReference type="ARBA" id="ARBA00022448"/>
    </source>
</evidence>
<gene>
    <name evidence="12" type="ORF">COV41_03155</name>
</gene>
<evidence type="ECO:0000256" key="7">
    <source>
        <dbReference type="ARBA" id="ARBA00022989"/>
    </source>
</evidence>
<dbReference type="GO" id="GO:0006886">
    <property type="term" value="P:intracellular protein transport"/>
    <property type="evidence" value="ECO:0007669"/>
    <property type="project" value="InterPro"/>
</dbReference>
<evidence type="ECO:0000256" key="9">
    <source>
        <dbReference type="ARBA" id="ARBA00023136"/>
    </source>
</evidence>
<dbReference type="InterPro" id="IPR005665">
    <property type="entry name" value="SecF_bac"/>
</dbReference>
<dbReference type="SUPFAM" id="SSF82866">
    <property type="entry name" value="Multidrug efflux transporter AcrB transmembrane domain"/>
    <property type="match status" value="1"/>
</dbReference>
<keyword evidence="5 10" id="KW-0812">Transmembrane</keyword>
<dbReference type="EMBL" id="PCXE01000061">
    <property type="protein sequence ID" value="PIR25326.1"/>
    <property type="molecule type" value="Genomic_DNA"/>
</dbReference>
<comment type="subcellular location">
    <subcellularLocation>
        <location evidence="1">Cell membrane</location>
        <topology evidence="1">Multi-pass membrane protein</topology>
    </subcellularLocation>
</comment>
<dbReference type="Gene3D" id="1.20.1640.10">
    <property type="entry name" value="Multidrug efflux transporter AcrB transmembrane domain"/>
    <property type="match status" value="1"/>
</dbReference>
<evidence type="ECO:0000256" key="1">
    <source>
        <dbReference type="ARBA" id="ARBA00004651"/>
    </source>
</evidence>
<dbReference type="PANTHER" id="PTHR30081:SF8">
    <property type="entry name" value="PROTEIN TRANSLOCASE SUBUNIT SECF"/>
    <property type="match status" value="1"/>
</dbReference>
<keyword evidence="8" id="KW-0811">Translocation</keyword>
<dbReference type="PRINTS" id="PR01755">
    <property type="entry name" value="SECFTRNLCASE"/>
</dbReference>
<dbReference type="AlphaFoldDB" id="A0A2H0PV01"/>
<organism evidence="12 13">
    <name type="scientific">Candidatus Brennerbacteria bacterium CG11_big_fil_rev_8_21_14_0_20_43_10</name>
    <dbReference type="NCBI Taxonomy" id="1974523"/>
    <lineage>
        <taxon>Bacteria</taxon>
        <taxon>Candidatus Brenneribacteriota</taxon>
    </lineage>
</organism>
<keyword evidence="6" id="KW-0653">Protein transport</keyword>
<dbReference type="InterPro" id="IPR048634">
    <property type="entry name" value="SecD_SecF_C"/>
</dbReference>
<feature type="transmembrane region" description="Helical" evidence="10">
    <location>
        <begin position="155"/>
        <end position="177"/>
    </location>
</feature>
<protein>
    <recommendedName>
        <fullName evidence="2">Protein translocase subunit SecF</fullName>
    </recommendedName>
</protein>
<feature type="non-terminal residue" evidence="12">
    <location>
        <position position="240"/>
    </location>
</feature>
<name>A0A2H0PV01_9BACT</name>
<evidence type="ECO:0000256" key="10">
    <source>
        <dbReference type="SAM" id="Phobius"/>
    </source>
</evidence>
<evidence type="ECO:0000256" key="6">
    <source>
        <dbReference type="ARBA" id="ARBA00022927"/>
    </source>
</evidence>
<feature type="domain" description="Protein export membrane protein SecD/SecF C-terminal" evidence="11">
    <location>
        <begin position="95"/>
        <end position="240"/>
    </location>
</feature>
<feature type="transmembrane region" description="Helical" evidence="10">
    <location>
        <begin position="12"/>
        <end position="31"/>
    </location>
</feature>
<dbReference type="PANTHER" id="PTHR30081">
    <property type="entry name" value="PROTEIN-EXPORT MEMBRANE PROTEIN SEC"/>
    <property type="match status" value="1"/>
</dbReference>
<reference evidence="12 13" key="1">
    <citation type="submission" date="2017-09" db="EMBL/GenBank/DDBJ databases">
        <title>Depth-based differentiation of microbial function through sediment-hosted aquifers and enrichment of novel symbionts in the deep terrestrial subsurface.</title>
        <authorList>
            <person name="Probst A.J."/>
            <person name="Ladd B."/>
            <person name="Jarett J.K."/>
            <person name="Geller-Mcgrath D.E."/>
            <person name="Sieber C.M."/>
            <person name="Emerson J.B."/>
            <person name="Anantharaman K."/>
            <person name="Thomas B.C."/>
            <person name="Malmstrom R."/>
            <person name="Stieglmeier M."/>
            <person name="Klingl A."/>
            <person name="Woyke T."/>
            <person name="Ryan C.M."/>
            <person name="Banfield J.F."/>
        </authorList>
    </citation>
    <scope>NUCLEOTIDE SEQUENCE [LARGE SCALE GENOMIC DNA]</scope>
    <source>
        <strain evidence="12">CG11_big_fil_rev_8_21_14_0_20_43_10</strain>
    </source>
</reference>
<evidence type="ECO:0000256" key="5">
    <source>
        <dbReference type="ARBA" id="ARBA00022692"/>
    </source>
</evidence>
<evidence type="ECO:0000313" key="13">
    <source>
        <dbReference type="Proteomes" id="UP000236846"/>
    </source>
</evidence>
<dbReference type="NCBIfam" id="TIGR00966">
    <property type="entry name" value="transloc_SecF"/>
    <property type="match status" value="1"/>
</dbReference>
<keyword evidence="9 10" id="KW-0472">Membrane</keyword>
<accession>A0A2H0PV01</accession>
<dbReference type="InterPro" id="IPR022813">
    <property type="entry name" value="SecD/SecF_arch_bac"/>
</dbReference>
<sequence length="240" mass="27414">MLHIINNRKWFYIISGTAIAISIVALLIWWLKPGIDFLGGTYWEFQFKNQIEKSVIEQTLKQNIQGDITIQEQGSLAFSVRTIDISEQDHQKLVQILKTQDATFEELRWETIGPAVGKTLRDKSFRAIAFVIIGISLYVAIAFRRASRPVQSWKYGLITVATLFHDVIIPLGVFALLGRFKNVEIDTNFVVAMLVIMGFSVHDTIVVFDRIREKLRTPNTQMAFPELVNQSLNETITRSV</sequence>
<proteinExistence type="predicted"/>
<keyword evidence="4" id="KW-1003">Cell membrane</keyword>
<evidence type="ECO:0000259" key="11">
    <source>
        <dbReference type="Pfam" id="PF02355"/>
    </source>
</evidence>
<dbReference type="Pfam" id="PF02355">
    <property type="entry name" value="SecD_SecF_C"/>
    <property type="match status" value="1"/>
</dbReference>
<dbReference type="Proteomes" id="UP000236846">
    <property type="component" value="Unassembled WGS sequence"/>
</dbReference>
<comment type="caution">
    <text evidence="12">The sequence shown here is derived from an EMBL/GenBank/DDBJ whole genome shotgun (WGS) entry which is preliminary data.</text>
</comment>
<evidence type="ECO:0000256" key="8">
    <source>
        <dbReference type="ARBA" id="ARBA00023010"/>
    </source>
</evidence>
<dbReference type="GO" id="GO:0015450">
    <property type="term" value="F:protein-transporting ATPase activity"/>
    <property type="evidence" value="ECO:0007669"/>
    <property type="project" value="InterPro"/>
</dbReference>